<accession>A0A0D0B4N0</accession>
<gene>
    <name evidence="1" type="ORF">GYMLUDRAFT_45485</name>
</gene>
<dbReference type="EMBL" id="KN834786">
    <property type="protein sequence ID" value="KIK58275.1"/>
    <property type="molecule type" value="Genomic_DNA"/>
</dbReference>
<feature type="non-terminal residue" evidence="1">
    <location>
        <position position="1"/>
    </location>
</feature>
<dbReference type="HOGENOM" id="CLU_2671313_0_0_1"/>
<dbReference type="Proteomes" id="UP000053593">
    <property type="component" value="Unassembled WGS sequence"/>
</dbReference>
<protein>
    <submittedName>
        <fullName evidence="1">Unplaced genomic scaffold GYMLUscaffold_38, whole genome shotgun sequence</fullName>
    </submittedName>
</protein>
<reference evidence="1 2" key="1">
    <citation type="submission" date="2014-04" db="EMBL/GenBank/DDBJ databases">
        <title>Evolutionary Origins and Diversification of the Mycorrhizal Mutualists.</title>
        <authorList>
            <consortium name="DOE Joint Genome Institute"/>
            <consortium name="Mycorrhizal Genomics Consortium"/>
            <person name="Kohler A."/>
            <person name="Kuo A."/>
            <person name="Nagy L.G."/>
            <person name="Floudas D."/>
            <person name="Copeland A."/>
            <person name="Barry K.W."/>
            <person name="Cichocki N."/>
            <person name="Veneault-Fourrey C."/>
            <person name="LaButti K."/>
            <person name="Lindquist E.A."/>
            <person name="Lipzen A."/>
            <person name="Lundell T."/>
            <person name="Morin E."/>
            <person name="Murat C."/>
            <person name="Riley R."/>
            <person name="Ohm R."/>
            <person name="Sun H."/>
            <person name="Tunlid A."/>
            <person name="Henrissat B."/>
            <person name="Grigoriev I.V."/>
            <person name="Hibbett D.S."/>
            <person name="Martin F."/>
        </authorList>
    </citation>
    <scope>NUCLEOTIDE SEQUENCE [LARGE SCALE GENOMIC DNA]</scope>
    <source>
        <strain evidence="1 2">FD-317 M1</strain>
    </source>
</reference>
<keyword evidence="2" id="KW-1185">Reference proteome</keyword>
<sequence>MKGWRSLASSASLWSEGVRGAWKVHWIDAEYSPQAVNLTQIVHSRGLNPGMWTRYDAMHLAKQRKYGVVQHWRRR</sequence>
<organism evidence="1 2">
    <name type="scientific">Collybiopsis luxurians FD-317 M1</name>
    <dbReference type="NCBI Taxonomy" id="944289"/>
    <lineage>
        <taxon>Eukaryota</taxon>
        <taxon>Fungi</taxon>
        <taxon>Dikarya</taxon>
        <taxon>Basidiomycota</taxon>
        <taxon>Agaricomycotina</taxon>
        <taxon>Agaricomycetes</taxon>
        <taxon>Agaricomycetidae</taxon>
        <taxon>Agaricales</taxon>
        <taxon>Marasmiineae</taxon>
        <taxon>Omphalotaceae</taxon>
        <taxon>Collybiopsis</taxon>
        <taxon>Collybiopsis luxurians</taxon>
    </lineage>
</organism>
<proteinExistence type="predicted"/>
<name>A0A0D0B4N0_9AGAR</name>
<evidence type="ECO:0000313" key="2">
    <source>
        <dbReference type="Proteomes" id="UP000053593"/>
    </source>
</evidence>
<evidence type="ECO:0000313" key="1">
    <source>
        <dbReference type="EMBL" id="KIK58275.1"/>
    </source>
</evidence>
<dbReference type="AlphaFoldDB" id="A0A0D0B4N0"/>